<dbReference type="InterPro" id="IPR011008">
    <property type="entry name" value="Dimeric_a/b-barrel"/>
</dbReference>
<name>A0A6G6Y444_9SPHN</name>
<gene>
    <name evidence="2" type="ORF">G5C33_07775</name>
</gene>
<accession>A0A6G6Y444</accession>
<dbReference type="InterPro" id="IPR007138">
    <property type="entry name" value="ABM_dom"/>
</dbReference>
<dbReference type="Proteomes" id="UP000501568">
    <property type="component" value="Chromosome"/>
</dbReference>
<dbReference type="Pfam" id="PF03992">
    <property type="entry name" value="ABM"/>
    <property type="match status" value="1"/>
</dbReference>
<dbReference type="KEGG" id="spzr:G5C33_07775"/>
<sequence>MVLERADLTAQPGKGEALHRMLADQAIPILRSITGVGEIRLCRCVEAPDRFMLLVEWDSVDAHHAFYSHAIYPEFRALFPPVTQDGAMDHYETL</sequence>
<dbReference type="GO" id="GO:0004497">
    <property type="term" value="F:monooxygenase activity"/>
    <property type="evidence" value="ECO:0007669"/>
    <property type="project" value="UniProtKB-KW"/>
</dbReference>
<organism evidence="2 3">
    <name type="scientific">Stakelama tenebrarum</name>
    <dbReference type="NCBI Taxonomy" id="2711215"/>
    <lineage>
        <taxon>Bacteria</taxon>
        <taxon>Pseudomonadati</taxon>
        <taxon>Pseudomonadota</taxon>
        <taxon>Alphaproteobacteria</taxon>
        <taxon>Sphingomonadales</taxon>
        <taxon>Sphingomonadaceae</taxon>
        <taxon>Stakelama</taxon>
    </lineage>
</organism>
<keyword evidence="2" id="KW-0560">Oxidoreductase</keyword>
<evidence type="ECO:0000313" key="3">
    <source>
        <dbReference type="Proteomes" id="UP000501568"/>
    </source>
</evidence>
<keyword evidence="3" id="KW-1185">Reference proteome</keyword>
<proteinExistence type="predicted"/>
<dbReference type="AlphaFoldDB" id="A0A6G6Y444"/>
<dbReference type="Gene3D" id="3.30.70.100">
    <property type="match status" value="1"/>
</dbReference>
<keyword evidence="2" id="KW-0503">Monooxygenase</keyword>
<dbReference type="RefSeq" id="WP_165326702.1">
    <property type="nucleotide sequence ID" value="NZ_CP049109.1"/>
</dbReference>
<evidence type="ECO:0000259" key="1">
    <source>
        <dbReference type="Pfam" id="PF03992"/>
    </source>
</evidence>
<evidence type="ECO:0000313" key="2">
    <source>
        <dbReference type="EMBL" id="QIG79702.1"/>
    </source>
</evidence>
<feature type="domain" description="ABM" evidence="1">
    <location>
        <begin position="1"/>
        <end position="76"/>
    </location>
</feature>
<dbReference type="SUPFAM" id="SSF54909">
    <property type="entry name" value="Dimeric alpha+beta barrel"/>
    <property type="match status" value="1"/>
</dbReference>
<protein>
    <submittedName>
        <fullName evidence="2">Antibiotic biosynthesis monooxygenase</fullName>
    </submittedName>
</protein>
<reference evidence="2 3" key="1">
    <citation type="submission" date="2020-02" db="EMBL/GenBank/DDBJ databases">
        <authorList>
            <person name="Zheng R.K."/>
            <person name="Sun C.M."/>
        </authorList>
    </citation>
    <scope>NUCLEOTIDE SEQUENCE [LARGE SCALE GENOMIC DNA]</scope>
    <source>
        <strain evidence="3">zrk23</strain>
    </source>
</reference>
<dbReference type="EMBL" id="CP049109">
    <property type="protein sequence ID" value="QIG79702.1"/>
    <property type="molecule type" value="Genomic_DNA"/>
</dbReference>